<evidence type="ECO:0000256" key="2">
    <source>
        <dbReference type="SAM" id="Phobius"/>
    </source>
</evidence>
<dbReference type="HOGENOM" id="CLU_089788_0_0_1"/>
<feature type="transmembrane region" description="Helical" evidence="2">
    <location>
        <begin position="216"/>
        <end position="238"/>
    </location>
</feature>
<keyword evidence="2" id="KW-0812">Transmembrane</keyword>
<dbReference type="Gramene" id="OBART07G22230.1">
    <property type="protein sequence ID" value="OBART07G22230.1"/>
    <property type="gene ID" value="OBART07G22230"/>
</dbReference>
<evidence type="ECO:0000256" key="1">
    <source>
        <dbReference type="PROSITE-ProRule" id="PRU00175"/>
    </source>
</evidence>
<evidence type="ECO:0000259" key="3">
    <source>
        <dbReference type="PROSITE" id="PS50089"/>
    </source>
</evidence>
<keyword evidence="5" id="KW-1185">Reference proteome</keyword>
<sequence>MDQAVGPKICHVIDIQLQGDAAATSSDCVVCSTEPSPEWVAIGSPCGHRVAVCSACIIPLRRRRTSDNGVDAAGAALCTLCGAPCPTAVVVRATAAGGGDLLTPDALAELAAAAAAAPEADDDWADCRSRVVLYHVARARTFFAGVLRRRPAAAADRRRSAGEVLAELTAAAATTSDGRVGRFWYHACTGTFFALKKHYKAMRVECNQEGPCYPIWISWITFFFLMMLFGALIASAGADQTSNKRWIVKRCVEGSGIGLSIATFFLCLFMCLRD</sequence>
<feature type="transmembrane region" description="Helical" evidence="2">
    <location>
        <begin position="250"/>
        <end position="272"/>
    </location>
</feature>
<dbReference type="AlphaFoldDB" id="A0A0D3GTJ1"/>
<reference evidence="4" key="2">
    <citation type="submission" date="2015-03" db="UniProtKB">
        <authorList>
            <consortium name="EnsemblPlants"/>
        </authorList>
    </citation>
    <scope>IDENTIFICATION</scope>
</reference>
<dbReference type="Proteomes" id="UP000026960">
    <property type="component" value="Chromosome 7"/>
</dbReference>
<name>A0A0D3GTJ1_9ORYZ</name>
<dbReference type="GO" id="GO:0008270">
    <property type="term" value="F:zinc ion binding"/>
    <property type="evidence" value="ECO:0007669"/>
    <property type="project" value="UniProtKB-KW"/>
</dbReference>
<proteinExistence type="predicted"/>
<feature type="domain" description="RING-type" evidence="3">
    <location>
        <begin position="28"/>
        <end position="81"/>
    </location>
</feature>
<reference evidence="4" key="1">
    <citation type="journal article" date="2009" name="Rice">
        <title>De Novo Next Generation Sequencing of Plant Genomes.</title>
        <authorList>
            <person name="Rounsley S."/>
            <person name="Marri P.R."/>
            <person name="Yu Y."/>
            <person name="He R."/>
            <person name="Sisneros N."/>
            <person name="Goicoechea J.L."/>
            <person name="Lee S.J."/>
            <person name="Angelova A."/>
            <person name="Kudrna D."/>
            <person name="Luo M."/>
            <person name="Affourtit J."/>
            <person name="Desany B."/>
            <person name="Knight J."/>
            <person name="Niazi F."/>
            <person name="Egholm M."/>
            <person name="Wing R.A."/>
        </authorList>
    </citation>
    <scope>NUCLEOTIDE SEQUENCE [LARGE SCALE GENOMIC DNA]</scope>
    <source>
        <strain evidence="4">cv. IRGC 105608</strain>
    </source>
</reference>
<accession>A0A0D3GTJ1</accession>
<dbReference type="EnsemblPlants" id="OBART07G22230.1">
    <property type="protein sequence ID" value="OBART07G22230.1"/>
    <property type="gene ID" value="OBART07G22230"/>
</dbReference>
<keyword evidence="2" id="KW-1133">Transmembrane helix</keyword>
<protein>
    <recommendedName>
        <fullName evidence="3">RING-type domain-containing protein</fullName>
    </recommendedName>
</protein>
<dbReference type="InterPro" id="IPR001841">
    <property type="entry name" value="Znf_RING"/>
</dbReference>
<dbReference type="PaxDb" id="65489-OBART07G22230.1"/>
<dbReference type="PROSITE" id="PS50089">
    <property type="entry name" value="ZF_RING_2"/>
    <property type="match status" value="1"/>
</dbReference>
<keyword evidence="1" id="KW-0862">Zinc</keyword>
<keyword evidence="1" id="KW-0863">Zinc-finger</keyword>
<keyword evidence="1" id="KW-0479">Metal-binding</keyword>
<keyword evidence="2" id="KW-0472">Membrane</keyword>
<evidence type="ECO:0000313" key="5">
    <source>
        <dbReference type="Proteomes" id="UP000026960"/>
    </source>
</evidence>
<evidence type="ECO:0000313" key="4">
    <source>
        <dbReference type="EnsemblPlants" id="OBART07G22230.1"/>
    </source>
</evidence>
<organism evidence="4">
    <name type="scientific">Oryza barthii</name>
    <dbReference type="NCBI Taxonomy" id="65489"/>
    <lineage>
        <taxon>Eukaryota</taxon>
        <taxon>Viridiplantae</taxon>
        <taxon>Streptophyta</taxon>
        <taxon>Embryophyta</taxon>
        <taxon>Tracheophyta</taxon>
        <taxon>Spermatophyta</taxon>
        <taxon>Magnoliopsida</taxon>
        <taxon>Liliopsida</taxon>
        <taxon>Poales</taxon>
        <taxon>Poaceae</taxon>
        <taxon>BOP clade</taxon>
        <taxon>Oryzoideae</taxon>
        <taxon>Oryzeae</taxon>
        <taxon>Oryzinae</taxon>
        <taxon>Oryza</taxon>
    </lineage>
</organism>